<evidence type="ECO:0000256" key="1">
    <source>
        <dbReference type="SAM" id="MobiDB-lite"/>
    </source>
</evidence>
<accession>A0ABT5JIC9</accession>
<keyword evidence="3" id="KW-1185">Reference proteome</keyword>
<protein>
    <recommendedName>
        <fullName evidence="4">Secretin/TonB short N-terminal domain-containing protein</fullName>
    </recommendedName>
</protein>
<gene>
    <name evidence="2" type="ORF">PQJ73_27525</name>
</gene>
<dbReference type="EMBL" id="JAQQLI010000073">
    <property type="protein sequence ID" value="MDC7789448.1"/>
    <property type="molecule type" value="Genomic_DNA"/>
</dbReference>
<evidence type="ECO:0008006" key="4">
    <source>
        <dbReference type="Google" id="ProtNLM"/>
    </source>
</evidence>
<comment type="caution">
    <text evidence="2">The sequence shown here is derived from an EMBL/GenBank/DDBJ whole genome shotgun (WGS) entry which is preliminary data.</text>
</comment>
<feature type="region of interest" description="Disordered" evidence="1">
    <location>
        <begin position="1"/>
        <end position="22"/>
    </location>
</feature>
<sequence>MALSLGLTPAGASDTGSRTRPELSFDIPAQDLDRALDAFGTVTGVQILYETALVANRRSGAAAGVLDRDAALRRLIAEDERQRIGR</sequence>
<dbReference type="Proteomes" id="UP001165652">
    <property type="component" value="Unassembled WGS sequence"/>
</dbReference>
<reference evidence="2" key="1">
    <citation type="journal article" date="2023" name="Microbiol Resour">
        <title>Genome Sequences of Rhodoplanes serenus and Two Thermotolerant Strains, Rhodoplanes tepidamans and 'Rhodoplanes cryptolactis,' Further Refine the Genus.</title>
        <authorList>
            <person name="Rayyan A.A."/>
            <person name="Kyndt J.A."/>
        </authorList>
    </citation>
    <scope>NUCLEOTIDE SEQUENCE</scope>
    <source>
        <strain evidence="2">DSM 9987</strain>
    </source>
</reference>
<proteinExistence type="predicted"/>
<dbReference type="RefSeq" id="WP_272780273.1">
    <property type="nucleotide sequence ID" value="NZ_JAQQLI010000073.1"/>
</dbReference>
<evidence type="ECO:0000313" key="2">
    <source>
        <dbReference type="EMBL" id="MDC7789448.1"/>
    </source>
</evidence>
<reference evidence="2" key="2">
    <citation type="submission" date="2023-02" db="EMBL/GenBank/DDBJ databases">
        <authorList>
            <person name="Rayyan A."/>
            <person name="Meyer T."/>
            <person name="Kyndt J.A."/>
        </authorList>
    </citation>
    <scope>NUCLEOTIDE SEQUENCE</scope>
    <source>
        <strain evidence="2">DSM 9987</strain>
    </source>
</reference>
<evidence type="ECO:0000313" key="3">
    <source>
        <dbReference type="Proteomes" id="UP001165652"/>
    </source>
</evidence>
<name>A0ABT5JIC9_RHOTP</name>
<dbReference type="Gene3D" id="3.55.50.30">
    <property type="match status" value="1"/>
</dbReference>
<organism evidence="2 3">
    <name type="scientific">Rhodoplanes tepidamans</name>
    <name type="common">Rhodoplanes cryptolactis</name>
    <dbReference type="NCBI Taxonomy" id="200616"/>
    <lineage>
        <taxon>Bacteria</taxon>
        <taxon>Pseudomonadati</taxon>
        <taxon>Pseudomonadota</taxon>
        <taxon>Alphaproteobacteria</taxon>
        <taxon>Hyphomicrobiales</taxon>
        <taxon>Nitrobacteraceae</taxon>
        <taxon>Rhodoplanes</taxon>
    </lineage>
</organism>